<dbReference type="AlphaFoldDB" id="A0A6B3LRU9"/>
<evidence type="ECO:0000313" key="2">
    <source>
        <dbReference type="EMBL" id="NEM96224.1"/>
    </source>
</evidence>
<dbReference type="EMBL" id="JAAGWD010000001">
    <property type="protein sequence ID" value="NEM96224.1"/>
    <property type="molecule type" value="Genomic_DNA"/>
</dbReference>
<comment type="caution">
    <text evidence="2">The sequence shown here is derived from an EMBL/GenBank/DDBJ whole genome shotgun (WGS) entry which is preliminary data.</text>
</comment>
<dbReference type="RefSeq" id="WP_163911088.1">
    <property type="nucleotide sequence ID" value="NZ_JAAGWD010000001.1"/>
</dbReference>
<gene>
    <name evidence="2" type="ORF">GXP69_00830</name>
</gene>
<evidence type="ECO:0008006" key="4">
    <source>
        <dbReference type="Google" id="ProtNLM"/>
    </source>
</evidence>
<organism evidence="2 3">
    <name type="scientific">Pontibacter burrus</name>
    <dbReference type="NCBI Taxonomy" id="2704466"/>
    <lineage>
        <taxon>Bacteria</taxon>
        <taxon>Pseudomonadati</taxon>
        <taxon>Bacteroidota</taxon>
        <taxon>Cytophagia</taxon>
        <taxon>Cytophagales</taxon>
        <taxon>Hymenobacteraceae</taxon>
        <taxon>Pontibacter</taxon>
    </lineage>
</organism>
<keyword evidence="3" id="KW-1185">Reference proteome</keyword>
<evidence type="ECO:0000256" key="1">
    <source>
        <dbReference type="SAM" id="SignalP"/>
    </source>
</evidence>
<feature type="chain" id="PRO_5025509301" description="Outer membrane protein beta-barrel domain-containing protein" evidence="1">
    <location>
        <begin position="24"/>
        <end position="424"/>
    </location>
</feature>
<accession>A0A6B3LRU9</accession>
<proteinExistence type="predicted"/>
<dbReference type="Gene3D" id="2.40.160.20">
    <property type="match status" value="1"/>
</dbReference>
<sequence length="424" mass="48001">MRHSYLFVLTAICLLAFLPDATAQTYRPGFIVRAEGDTLRGLVKYREGNARYASCIFKANERAASQEYGIDDIVAYGITNDAMFEVKTITNLKQKQIKTFVEVLNHGKLSLYGYRNMFFLQKENEDLHLISTKSNTSAVGGTVGQQMVSTSTTGHLILLNTLTYDCPVPEELLTKVLRKVKGPDIQAIVVAYNNCASPNNNITYKQDKPWVKIEKGILIGSHAASLNMTTAYYSDQKAEFPLTSNLIVGGHFNLMSPRRSEKFSVIVDAYFSSEKYEGYHGNMRPNLKHRSDYSVEMKRLAAVTMARFNLGTYQKFNPYYGIGVAHNYVIDSKATRRQETEILVLGVRHVETDITETDLNFSYHAGLTAALGTTYQFNPKHKVAFQFRAERSVFLSRRAFENKDHSFNLKNSMTYYLTAAYILK</sequence>
<protein>
    <recommendedName>
        <fullName evidence="4">Outer membrane protein beta-barrel domain-containing protein</fullName>
    </recommendedName>
</protein>
<evidence type="ECO:0000313" key="3">
    <source>
        <dbReference type="Proteomes" id="UP000474777"/>
    </source>
</evidence>
<feature type="signal peptide" evidence="1">
    <location>
        <begin position="1"/>
        <end position="23"/>
    </location>
</feature>
<name>A0A6B3LRU9_9BACT</name>
<dbReference type="Proteomes" id="UP000474777">
    <property type="component" value="Unassembled WGS sequence"/>
</dbReference>
<keyword evidence="1" id="KW-0732">Signal</keyword>
<reference evidence="2 3" key="1">
    <citation type="submission" date="2020-02" db="EMBL/GenBank/DDBJ databases">
        <authorList>
            <person name="Kim M.K."/>
        </authorList>
    </citation>
    <scope>NUCLEOTIDE SEQUENCE [LARGE SCALE GENOMIC DNA]</scope>
    <source>
        <strain evidence="2 3">BT327</strain>
    </source>
</reference>